<keyword evidence="1" id="KW-0472">Membrane</keyword>
<feature type="transmembrane region" description="Helical" evidence="1">
    <location>
        <begin position="5"/>
        <end position="22"/>
    </location>
</feature>
<gene>
    <name evidence="2" type="ORF">ACFQ45_09900</name>
</gene>
<dbReference type="Proteomes" id="UP001597059">
    <property type="component" value="Unassembled WGS sequence"/>
</dbReference>
<evidence type="ECO:0000313" key="2">
    <source>
        <dbReference type="EMBL" id="MFD1383681.1"/>
    </source>
</evidence>
<feature type="transmembrane region" description="Helical" evidence="1">
    <location>
        <begin position="92"/>
        <end position="113"/>
    </location>
</feature>
<dbReference type="RefSeq" id="WP_377367179.1">
    <property type="nucleotide sequence ID" value="NZ_JBHTMN010000011.1"/>
</dbReference>
<reference evidence="3" key="1">
    <citation type="journal article" date="2019" name="Int. J. Syst. Evol. Microbiol.">
        <title>The Global Catalogue of Microorganisms (GCM) 10K type strain sequencing project: providing services to taxonomists for standard genome sequencing and annotation.</title>
        <authorList>
            <consortium name="The Broad Institute Genomics Platform"/>
            <consortium name="The Broad Institute Genome Sequencing Center for Infectious Disease"/>
            <person name="Wu L."/>
            <person name="Ma J."/>
        </authorList>
    </citation>
    <scope>NUCLEOTIDE SEQUENCE [LARGE SCALE GENOMIC DNA]</scope>
    <source>
        <strain evidence="3">JCM 30774</strain>
    </source>
</reference>
<keyword evidence="1" id="KW-1133">Transmembrane helix</keyword>
<accession>A0ABW4B354</accession>
<name>A0ABW4B354_9GAMM</name>
<dbReference type="EMBL" id="JBHTMN010000011">
    <property type="protein sequence ID" value="MFD1383681.1"/>
    <property type="molecule type" value="Genomic_DNA"/>
</dbReference>
<feature type="transmembrane region" description="Helical" evidence="1">
    <location>
        <begin position="28"/>
        <end position="46"/>
    </location>
</feature>
<evidence type="ECO:0000313" key="3">
    <source>
        <dbReference type="Proteomes" id="UP001597059"/>
    </source>
</evidence>
<proteinExistence type="predicted"/>
<sequence>MLEVVIGVIGFAVYGFFILLIWQLSFWWFMPYLVLSLLTFIVYGHDKRSAQLNTQRIPERVLHGLALSGGWPGALLAQHQFRHKTQKQPFKAILWFTIIVNATCFMAICWFFGQTI</sequence>
<organism evidence="2 3">
    <name type="scientific">Rhodanobacter aciditrophus</name>
    <dbReference type="NCBI Taxonomy" id="1623218"/>
    <lineage>
        <taxon>Bacteria</taxon>
        <taxon>Pseudomonadati</taxon>
        <taxon>Pseudomonadota</taxon>
        <taxon>Gammaproteobacteria</taxon>
        <taxon>Lysobacterales</taxon>
        <taxon>Rhodanobacteraceae</taxon>
        <taxon>Rhodanobacter</taxon>
    </lineage>
</organism>
<evidence type="ECO:0000256" key="1">
    <source>
        <dbReference type="SAM" id="Phobius"/>
    </source>
</evidence>
<protein>
    <submittedName>
        <fullName evidence="2">DUF1294 domain-containing protein</fullName>
    </submittedName>
</protein>
<comment type="caution">
    <text evidence="2">The sequence shown here is derived from an EMBL/GenBank/DDBJ whole genome shotgun (WGS) entry which is preliminary data.</text>
</comment>
<dbReference type="Pfam" id="PF06961">
    <property type="entry name" value="DUF1294"/>
    <property type="match status" value="1"/>
</dbReference>
<keyword evidence="1" id="KW-0812">Transmembrane</keyword>
<dbReference type="InterPro" id="IPR010718">
    <property type="entry name" value="DUF1294"/>
</dbReference>
<keyword evidence="3" id="KW-1185">Reference proteome</keyword>